<dbReference type="GO" id="GO:0031125">
    <property type="term" value="P:rRNA 3'-end processing"/>
    <property type="evidence" value="ECO:0007669"/>
    <property type="project" value="TreeGrafter"/>
</dbReference>
<evidence type="ECO:0000313" key="5">
    <source>
        <dbReference type="Proteomes" id="UP000600139"/>
    </source>
</evidence>
<dbReference type="AlphaFoldDB" id="A0A934R3U8"/>
<protein>
    <submittedName>
        <fullName evidence="4">HD domain-containing protein</fullName>
    </submittedName>
</protein>
<feature type="region of interest" description="Disordered" evidence="2">
    <location>
        <begin position="349"/>
        <end position="370"/>
    </location>
</feature>
<dbReference type="PANTHER" id="PTHR37294">
    <property type="entry name" value="3'-5' EXORIBONUCLEASE YHAM"/>
    <property type="match status" value="1"/>
</dbReference>
<dbReference type="EMBL" id="JAENIK010000004">
    <property type="protein sequence ID" value="MBK1814980.1"/>
    <property type="molecule type" value="Genomic_DNA"/>
</dbReference>
<proteinExistence type="predicted"/>
<sequence>MARAVTLSHVSPITIAAIKEQAGETPIVAAIQAQLQSRAVRTTKGGKPYFEMLFADSTGNFSLKIWSDSAMYEAAEKMADGSIVRLEAEWTQNQYGVNPNKLEWHHMDESAIADFLAGDPETRDKQDRDFAEIRRLCDSIEDPRYHALCAHFLIQLGDRFRRTAAARKNHHARRGGLVEHVAQMMRSAAALCPVYQELNRDLMITGVLFHDCGKLWENSYPEDGFAQIHGIHGEMLGHIPLGIELVNKLWNDLLETGEADEWKSLKPSTEMTRLHLLHLIGSHHGQYEFGSPVLPRTPEAFALHYIDNLDAKLEMVRDAYVQSNEIAPGIYDRMFPLPTNLVRPLAVFVPPPTKPEDGSESGHDEPQAES</sequence>
<keyword evidence="1" id="KW-0378">Hydrolase</keyword>
<evidence type="ECO:0000256" key="2">
    <source>
        <dbReference type="SAM" id="MobiDB-lite"/>
    </source>
</evidence>
<evidence type="ECO:0000256" key="1">
    <source>
        <dbReference type="ARBA" id="ARBA00022801"/>
    </source>
</evidence>
<accession>A0A934R3U8</accession>
<dbReference type="InterPro" id="IPR003607">
    <property type="entry name" value="HD/PDEase_dom"/>
</dbReference>
<dbReference type="RefSeq" id="WP_200349926.1">
    <property type="nucleotide sequence ID" value="NZ_BAABHZ010000010.1"/>
</dbReference>
<evidence type="ECO:0000259" key="3">
    <source>
        <dbReference type="SMART" id="SM00471"/>
    </source>
</evidence>
<dbReference type="Proteomes" id="UP000600139">
    <property type="component" value="Unassembled WGS sequence"/>
</dbReference>
<dbReference type="InterPro" id="IPR006674">
    <property type="entry name" value="HD_domain"/>
</dbReference>
<dbReference type="InterPro" id="IPR050798">
    <property type="entry name" value="YhaM_exoribonuc/phosphodiest"/>
</dbReference>
<dbReference type="Gene3D" id="1.10.3210.10">
    <property type="entry name" value="Hypothetical protein af1432"/>
    <property type="match status" value="1"/>
</dbReference>
<evidence type="ECO:0000313" key="4">
    <source>
        <dbReference type="EMBL" id="MBK1814980.1"/>
    </source>
</evidence>
<keyword evidence="5" id="KW-1185">Reference proteome</keyword>
<gene>
    <name evidence="4" type="ORF">JIN84_05095</name>
</gene>
<feature type="domain" description="HD/PDEase" evidence="3">
    <location>
        <begin position="173"/>
        <end position="321"/>
    </location>
</feature>
<feature type="compositionally biased region" description="Basic and acidic residues" evidence="2">
    <location>
        <begin position="354"/>
        <end position="370"/>
    </location>
</feature>
<dbReference type="SUPFAM" id="SSF109604">
    <property type="entry name" value="HD-domain/PDEase-like"/>
    <property type="match status" value="1"/>
</dbReference>
<dbReference type="GO" id="GO:0016787">
    <property type="term" value="F:hydrolase activity"/>
    <property type="evidence" value="ECO:0007669"/>
    <property type="project" value="UniProtKB-KW"/>
</dbReference>
<comment type="caution">
    <text evidence="4">The sequence shown here is derived from an EMBL/GenBank/DDBJ whole genome shotgun (WGS) entry which is preliminary data.</text>
</comment>
<dbReference type="Pfam" id="PF01966">
    <property type="entry name" value="HD"/>
    <property type="match status" value="1"/>
</dbReference>
<name>A0A934R3U8_9BACT</name>
<dbReference type="PANTHER" id="PTHR37294:SF1">
    <property type="entry name" value="3'-5' EXORIBONUCLEASE YHAM"/>
    <property type="match status" value="1"/>
</dbReference>
<dbReference type="SMART" id="SM00471">
    <property type="entry name" value="HDc"/>
    <property type="match status" value="1"/>
</dbReference>
<dbReference type="CDD" id="cd00077">
    <property type="entry name" value="HDc"/>
    <property type="match status" value="1"/>
</dbReference>
<reference evidence="4" key="1">
    <citation type="submission" date="2021-01" db="EMBL/GenBank/DDBJ databases">
        <title>Modified the classification status of verrucomicrobia.</title>
        <authorList>
            <person name="Feng X."/>
        </authorList>
    </citation>
    <scope>NUCLEOTIDE SEQUENCE</scope>
    <source>
        <strain evidence="4">JCM 18052</strain>
    </source>
</reference>
<organism evidence="4 5">
    <name type="scientific">Luteolibacter yonseiensis</name>
    <dbReference type="NCBI Taxonomy" id="1144680"/>
    <lineage>
        <taxon>Bacteria</taxon>
        <taxon>Pseudomonadati</taxon>
        <taxon>Verrucomicrobiota</taxon>
        <taxon>Verrucomicrobiia</taxon>
        <taxon>Verrucomicrobiales</taxon>
        <taxon>Verrucomicrobiaceae</taxon>
        <taxon>Luteolibacter</taxon>
    </lineage>
</organism>